<dbReference type="Pfam" id="PF01180">
    <property type="entry name" value="DHO_dh"/>
    <property type="match status" value="1"/>
</dbReference>
<evidence type="ECO:0000256" key="6">
    <source>
        <dbReference type="ARBA" id="ARBA00023002"/>
    </source>
</evidence>
<keyword evidence="10" id="KW-1185">Reference proteome</keyword>
<evidence type="ECO:0000256" key="2">
    <source>
        <dbReference type="ARBA" id="ARBA00004725"/>
    </source>
</evidence>
<keyword evidence="4" id="KW-0288">FMN</keyword>
<gene>
    <name evidence="9" type="ORF">SAMN04487819_10920</name>
</gene>
<dbReference type="InterPro" id="IPR005720">
    <property type="entry name" value="Dihydroorotate_DH_cat"/>
</dbReference>
<dbReference type="PANTHER" id="PTHR48109">
    <property type="entry name" value="DIHYDROOROTATE DEHYDROGENASE (QUINONE), MITOCHONDRIAL-RELATED"/>
    <property type="match status" value="1"/>
</dbReference>
<evidence type="ECO:0000313" key="10">
    <source>
        <dbReference type="Proteomes" id="UP000198716"/>
    </source>
</evidence>
<dbReference type="InterPro" id="IPR013785">
    <property type="entry name" value="Aldolase_TIM"/>
</dbReference>
<dbReference type="EMBL" id="FOMZ01000009">
    <property type="protein sequence ID" value="SFE18808.1"/>
    <property type="molecule type" value="Genomic_DNA"/>
</dbReference>
<keyword evidence="6" id="KW-0560">Oxidoreductase</keyword>
<name>A0A1I1YID3_9ACTN</name>
<evidence type="ECO:0000256" key="7">
    <source>
        <dbReference type="SAM" id="MobiDB-lite"/>
    </source>
</evidence>
<evidence type="ECO:0000256" key="1">
    <source>
        <dbReference type="ARBA" id="ARBA00001917"/>
    </source>
</evidence>
<evidence type="ECO:0000313" key="9">
    <source>
        <dbReference type="EMBL" id="SFE18808.1"/>
    </source>
</evidence>
<proteinExistence type="predicted"/>
<comment type="pathway">
    <text evidence="2">Pyrimidine metabolism; UMP biosynthesis via de novo pathway.</text>
</comment>
<dbReference type="PROSITE" id="PS00912">
    <property type="entry name" value="DHODEHASE_2"/>
    <property type="match status" value="1"/>
</dbReference>
<keyword evidence="5" id="KW-0665">Pyrimidine biosynthesis</keyword>
<comment type="cofactor">
    <cofactor evidence="1">
        <name>FMN</name>
        <dbReference type="ChEBI" id="CHEBI:58210"/>
    </cofactor>
</comment>
<organism evidence="9 10">
    <name type="scientific">Actinopolyspora alba</name>
    <dbReference type="NCBI Taxonomy" id="673379"/>
    <lineage>
        <taxon>Bacteria</taxon>
        <taxon>Bacillati</taxon>
        <taxon>Actinomycetota</taxon>
        <taxon>Actinomycetes</taxon>
        <taxon>Actinopolysporales</taxon>
        <taxon>Actinopolysporaceae</taxon>
        <taxon>Actinopolyspora</taxon>
        <taxon>Actinopolyspora alba group</taxon>
    </lineage>
</organism>
<evidence type="ECO:0000256" key="5">
    <source>
        <dbReference type="ARBA" id="ARBA00022975"/>
    </source>
</evidence>
<dbReference type="GO" id="GO:0006207">
    <property type="term" value="P:'de novo' pyrimidine nucleobase biosynthetic process"/>
    <property type="evidence" value="ECO:0007669"/>
    <property type="project" value="InterPro"/>
</dbReference>
<dbReference type="UniPathway" id="UPA00070"/>
<dbReference type="Gene3D" id="3.20.20.70">
    <property type="entry name" value="Aldolase class I"/>
    <property type="match status" value="1"/>
</dbReference>
<dbReference type="GO" id="GO:0004152">
    <property type="term" value="F:dihydroorotate dehydrogenase activity"/>
    <property type="evidence" value="ECO:0007669"/>
    <property type="project" value="UniProtKB-ARBA"/>
</dbReference>
<reference evidence="10" key="1">
    <citation type="submission" date="2016-10" db="EMBL/GenBank/DDBJ databases">
        <authorList>
            <person name="Varghese N."/>
            <person name="Submissions S."/>
        </authorList>
    </citation>
    <scope>NUCLEOTIDE SEQUENCE [LARGE SCALE GENOMIC DNA]</scope>
    <source>
        <strain evidence="10">DSM 45004</strain>
    </source>
</reference>
<evidence type="ECO:0000256" key="4">
    <source>
        <dbReference type="ARBA" id="ARBA00022643"/>
    </source>
</evidence>
<dbReference type="GO" id="GO:0005737">
    <property type="term" value="C:cytoplasm"/>
    <property type="evidence" value="ECO:0007669"/>
    <property type="project" value="InterPro"/>
</dbReference>
<keyword evidence="3" id="KW-0285">Flavoprotein</keyword>
<dbReference type="GO" id="GO:0044205">
    <property type="term" value="P:'de novo' UMP biosynthetic process"/>
    <property type="evidence" value="ECO:0007669"/>
    <property type="project" value="UniProtKB-UniPathway"/>
</dbReference>
<accession>A0A1I1YID3</accession>
<dbReference type="SUPFAM" id="SSF51395">
    <property type="entry name" value="FMN-linked oxidoreductases"/>
    <property type="match status" value="1"/>
</dbReference>
<feature type="domain" description="Dihydroorotate dehydrogenase catalytic" evidence="8">
    <location>
        <begin position="160"/>
        <end position="413"/>
    </location>
</feature>
<dbReference type="InterPro" id="IPR050074">
    <property type="entry name" value="DHO_dehydrogenase"/>
</dbReference>
<protein>
    <submittedName>
        <fullName evidence="9">Dihydroorotate dehydrogenase (NAD+) catalytic subunit</fullName>
    </submittedName>
</protein>
<dbReference type="AlphaFoldDB" id="A0A1I1YID3"/>
<dbReference type="InterPro" id="IPR001295">
    <property type="entry name" value="Dihydroorotate_DH_CS"/>
</dbReference>
<dbReference type="Proteomes" id="UP000198716">
    <property type="component" value="Unassembled WGS sequence"/>
</dbReference>
<evidence type="ECO:0000259" key="8">
    <source>
        <dbReference type="Pfam" id="PF01180"/>
    </source>
</evidence>
<dbReference type="PANTHER" id="PTHR48109:SF1">
    <property type="entry name" value="DIHYDROOROTATE DEHYDROGENASE (FUMARATE)"/>
    <property type="match status" value="1"/>
</dbReference>
<feature type="region of interest" description="Disordered" evidence="7">
    <location>
        <begin position="18"/>
        <end position="37"/>
    </location>
</feature>
<sequence>MAEPLARLSLRFPRHRVVTTRRRGRPRESRTGEPAAAPIARVVSALSRRGTVRGSALSEPWHADDLSGKSLCTHRVCRRSPMRENEHGDIESVIAHTVRGEIVSLAQERNLRLVRADETAGPHVRLGDIRLRNRLVTSSSILGYGVANSKLIPYGMSPVSQFVPLDRFGAITTRTVTVEPREGHFTTRDVWPLRELPGLLKRYGRALQRVDGGWLNAFGWCNVGIDSYLRDYYPRTRGQNTIISVGGFSAEEFTTLVDKINNAVPAGDIAAVEFNVSCHNVNFDFNAIIESVLAEAVPRSNHPVILKLSPDYDYLQHARLAARHGVSALTAINTVKGLRLDPETGNPLLANGFGGLSGRAIKPVGLRVVSELRDAGVTLPIIATGGIRSFDDCREYFWAGADAVSLGSAGWFASYPGYALSPLYAMRIRALLRRIENYRPPRR</sequence>
<evidence type="ECO:0000256" key="3">
    <source>
        <dbReference type="ARBA" id="ARBA00022630"/>
    </source>
</evidence>